<dbReference type="Proteomes" id="UP000476310">
    <property type="component" value="Unassembled WGS sequence"/>
</dbReference>
<dbReference type="GO" id="GO:0004556">
    <property type="term" value="F:alpha-amylase activity"/>
    <property type="evidence" value="ECO:0007669"/>
    <property type="project" value="TreeGrafter"/>
</dbReference>
<gene>
    <name evidence="3" type="ORF">G4H13_25920</name>
</gene>
<dbReference type="EMBL" id="JAAIKT010000034">
    <property type="protein sequence ID" value="NEW73709.1"/>
    <property type="molecule type" value="Genomic_DNA"/>
</dbReference>
<organism evidence="3 4">
    <name type="scientific">Streptomyces rhizosphaericus</name>
    <dbReference type="NCBI Taxonomy" id="114699"/>
    <lineage>
        <taxon>Bacteria</taxon>
        <taxon>Bacillati</taxon>
        <taxon>Actinomycetota</taxon>
        <taxon>Actinomycetes</taxon>
        <taxon>Kitasatosporales</taxon>
        <taxon>Streptomycetaceae</taxon>
        <taxon>Streptomyces</taxon>
        <taxon>Streptomyces violaceusniger group</taxon>
    </lineage>
</organism>
<dbReference type="InterPro" id="IPR006047">
    <property type="entry name" value="GH13_cat_dom"/>
</dbReference>
<evidence type="ECO:0000313" key="3">
    <source>
        <dbReference type="EMBL" id="NEW73709.1"/>
    </source>
</evidence>
<feature type="domain" description="Glycosyl hydrolase family 13 catalytic" evidence="2">
    <location>
        <begin position="18"/>
        <end position="447"/>
    </location>
</feature>
<accession>A0A6G4ALZ4</accession>
<dbReference type="PANTHER" id="PTHR10357:SF179">
    <property type="entry name" value="NEUTRAL AND BASIC AMINO ACID TRANSPORT PROTEIN RBAT"/>
    <property type="match status" value="1"/>
</dbReference>
<dbReference type="InterPro" id="IPR045857">
    <property type="entry name" value="O16G_dom_2"/>
</dbReference>
<proteinExistence type="inferred from homology"/>
<keyword evidence="4" id="KW-1185">Reference proteome</keyword>
<evidence type="ECO:0000313" key="4">
    <source>
        <dbReference type="Proteomes" id="UP000476310"/>
    </source>
</evidence>
<dbReference type="Gene3D" id="3.90.400.10">
    <property type="entry name" value="Oligo-1,6-glucosidase, Domain 2"/>
    <property type="match status" value="1"/>
</dbReference>
<dbReference type="GO" id="GO:0009313">
    <property type="term" value="P:oligosaccharide catabolic process"/>
    <property type="evidence" value="ECO:0007669"/>
    <property type="project" value="TreeGrafter"/>
</dbReference>
<sequence length="527" mass="58271">MPQSRTALSWLSDAVLYQIYPQSFADSDGDGIGDLAGIVERLDYLAWLGVDTVWLNPCFASEFGDGGYDVVDYLSIAPRYGTNEDAAKLIDAANSRGIRVMFDLVPGHTSHRHPWFQESANTPGDHRYIWSDRIASPMREWIPNQGARGGFYRANFFPIQPALNFGYARSDEAEPWRQPVDADGPMANRAALRDVMAFWFDRGVSGFRVDMAFSLVKDDPGQVETGNLWRQMREWIDRSYPHCALLAEWGDPRTSIPAGFHSDFFLHFDGDALRSLWDNNTGSIGPWSDGQPCYFDPDGKGSMETFLTAWNEAEAAADGGGLVALPTANHDFSRLTCGPRTRDMVAPAFAFQLTWPSLPVIYYGDEIGMRYLPGLPDKEGSQLDTQARQGSRTPMQWDDGPNAGFSTAPADRLYLPIDPDPDRPTVASAQAVETSLLRQVRTLIHLRKQTPSLGADAPVRVLHRDYPFVYTRGDSHLVVINGCQEPARAPLSDADGARPLAVHGVEIAGGEVRTQGFSYGIFELPAS</sequence>
<protein>
    <submittedName>
        <fullName evidence="3">Oligo-1,6-glucosidase</fullName>
    </submittedName>
</protein>
<dbReference type="PANTHER" id="PTHR10357">
    <property type="entry name" value="ALPHA-AMYLASE FAMILY MEMBER"/>
    <property type="match status" value="1"/>
</dbReference>
<reference evidence="3" key="1">
    <citation type="submission" date="2020-02" db="EMBL/GenBank/DDBJ databases">
        <title>A new Streptomyces sp. for controlling soil-borne diseases.</title>
        <authorList>
            <person name="Li X."/>
            <person name="Tian Y."/>
            <person name="Gao K."/>
        </authorList>
    </citation>
    <scope>NUCLEOTIDE SEQUENCE [LARGE SCALE GENOMIC DNA]</scope>
    <source>
        <strain evidence="3">0250</strain>
    </source>
</reference>
<dbReference type="Gene3D" id="3.20.20.80">
    <property type="entry name" value="Glycosidases"/>
    <property type="match status" value="1"/>
</dbReference>
<comment type="similarity">
    <text evidence="1">Belongs to the glycosyl hydrolase 13 family.</text>
</comment>
<dbReference type="InterPro" id="IPR017853">
    <property type="entry name" value="GH"/>
</dbReference>
<evidence type="ECO:0000256" key="1">
    <source>
        <dbReference type="ARBA" id="ARBA00008061"/>
    </source>
</evidence>
<dbReference type="Pfam" id="PF00128">
    <property type="entry name" value="Alpha-amylase"/>
    <property type="match status" value="1"/>
</dbReference>
<dbReference type="RefSeq" id="WP_164430911.1">
    <property type="nucleotide sequence ID" value="NZ_JAAIKT010000034.1"/>
</dbReference>
<dbReference type="SMART" id="SM00642">
    <property type="entry name" value="Aamy"/>
    <property type="match status" value="1"/>
</dbReference>
<evidence type="ECO:0000259" key="2">
    <source>
        <dbReference type="SMART" id="SM00642"/>
    </source>
</evidence>
<comment type="caution">
    <text evidence="3">The sequence shown here is derived from an EMBL/GenBank/DDBJ whole genome shotgun (WGS) entry which is preliminary data.</text>
</comment>
<dbReference type="AlphaFoldDB" id="A0A6G4ALZ4"/>
<dbReference type="SUPFAM" id="SSF51445">
    <property type="entry name" value="(Trans)glycosidases"/>
    <property type="match status" value="1"/>
</dbReference>
<name>A0A6G4ALZ4_9ACTN</name>